<proteinExistence type="predicted"/>
<name>A0A672GAD1_SALFA</name>
<evidence type="ECO:0000313" key="3">
    <source>
        <dbReference type="Proteomes" id="UP000472267"/>
    </source>
</evidence>
<dbReference type="InterPro" id="IPR016187">
    <property type="entry name" value="CTDL_fold"/>
</dbReference>
<accession>A0A672GAD1</accession>
<dbReference type="PANTHER" id="PTHR45784:SF8">
    <property type="entry name" value="C-TYPE MANNOSE RECEPTOR 2-RELATED"/>
    <property type="match status" value="1"/>
</dbReference>
<dbReference type="OMA" id="NECCAEM"/>
<dbReference type="AlphaFoldDB" id="A0A672GAD1"/>
<reference evidence="2" key="2">
    <citation type="submission" date="2025-08" db="UniProtKB">
        <authorList>
            <consortium name="Ensembl"/>
        </authorList>
    </citation>
    <scope>IDENTIFICATION</scope>
</reference>
<protein>
    <recommendedName>
        <fullName evidence="1">C-type lectin domain-containing protein</fullName>
    </recommendedName>
</protein>
<dbReference type="SMART" id="SM00034">
    <property type="entry name" value="CLECT"/>
    <property type="match status" value="1"/>
</dbReference>
<keyword evidence="3" id="KW-1185">Reference proteome</keyword>
<dbReference type="PANTHER" id="PTHR45784">
    <property type="entry name" value="C-TYPE LECTIN DOMAIN FAMILY 20 MEMBER A-RELATED"/>
    <property type="match status" value="1"/>
</dbReference>
<organism evidence="2 3">
    <name type="scientific">Salarias fasciatus</name>
    <name type="common">Jewelled blenny</name>
    <name type="synonym">Blennius fasciatus</name>
    <dbReference type="NCBI Taxonomy" id="181472"/>
    <lineage>
        <taxon>Eukaryota</taxon>
        <taxon>Metazoa</taxon>
        <taxon>Chordata</taxon>
        <taxon>Craniata</taxon>
        <taxon>Vertebrata</taxon>
        <taxon>Euteleostomi</taxon>
        <taxon>Actinopterygii</taxon>
        <taxon>Neopterygii</taxon>
        <taxon>Teleostei</taxon>
        <taxon>Neoteleostei</taxon>
        <taxon>Acanthomorphata</taxon>
        <taxon>Ovalentaria</taxon>
        <taxon>Blenniimorphae</taxon>
        <taxon>Blenniiformes</taxon>
        <taxon>Blennioidei</taxon>
        <taxon>Blenniidae</taxon>
        <taxon>Salariinae</taxon>
        <taxon>Salarias</taxon>
    </lineage>
</organism>
<dbReference type="PROSITE" id="PS50041">
    <property type="entry name" value="C_TYPE_LECTIN_2"/>
    <property type="match status" value="1"/>
</dbReference>
<dbReference type="InterPro" id="IPR001304">
    <property type="entry name" value="C-type_lectin-like"/>
</dbReference>
<dbReference type="SUPFAM" id="SSF56436">
    <property type="entry name" value="C-type lectin-like"/>
    <property type="match status" value="1"/>
</dbReference>
<feature type="domain" description="C-type lectin" evidence="1">
    <location>
        <begin position="50"/>
        <end position="148"/>
    </location>
</feature>
<reference evidence="2" key="3">
    <citation type="submission" date="2025-09" db="UniProtKB">
        <authorList>
            <consortium name="Ensembl"/>
        </authorList>
    </citation>
    <scope>IDENTIFICATION</scope>
</reference>
<dbReference type="Gene3D" id="3.10.100.10">
    <property type="entry name" value="Mannose-Binding Protein A, subunit A"/>
    <property type="match status" value="1"/>
</dbReference>
<sequence length="173" mass="19883">MIYSVFHSIVCQICLFQLEFQRDNNGKTDTLLLLASVFCAAVEGEVGTHYYVSKAMNWNDAQTHCRKYYTDLSCVNDQKDMEKILKATERQASPEWNMAWIGLYRDPSNATLWKWSGGGYVTYTNWATGQPDNYFNRENRGTIYRSGKCILSTLRSDASLHSSSEFVVFSFFV</sequence>
<evidence type="ECO:0000259" key="1">
    <source>
        <dbReference type="PROSITE" id="PS50041"/>
    </source>
</evidence>
<dbReference type="Proteomes" id="UP000472267">
    <property type="component" value="Chromosome 6"/>
</dbReference>
<evidence type="ECO:0000313" key="2">
    <source>
        <dbReference type="Ensembl" id="ENSSFAP00005008109.1"/>
    </source>
</evidence>
<dbReference type="Pfam" id="PF00059">
    <property type="entry name" value="Lectin_C"/>
    <property type="match status" value="1"/>
</dbReference>
<dbReference type="InterPro" id="IPR016186">
    <property type="entry name" value="C-type_lectin-like/link_sf"/>
</dbReference>
<dbReference type="Ensembl" id="ENSSFAT00005008510.1">
    <property type="protein sequence ID" value="ENSSFAP00005008109.1"/>
    <property type="gene ID" value="ENSSFAG00005004775.1"/>
</dbReference>
<dbReference type="InParanoid" id="A0A672GAD1"/>
<reference evidence="2" key="1">
    <citation type="submission" date="2019-06" db="EMBL/GenBank/DDBJ databases">
        <authorList>
            <consortium name="Wellcome Sanger Institute Data Sharing"/>
        </authorList>
    </citation>
    <scope>NUCLEOTIDE SEQUENCE [LARGE SCALE GENOMIC DNA]</scope>
</reference>